<keyword evidence="2" id="KW-1185">Reference proteome</keyword>
<accession>A0AAV5V6K5</accession>
<name>A0AAV5V6K5_9BILA</name>
<evidence type="ECO:0000313" key="2">
    <source>
        <dbReference type="Proteomes" id="UP001432322"/>
    </source>
</evidence>
<protein>
    <submittedName>
        <fullName evidence="1">Uncharacterized protein</fullName>
    </submittedName>
</protein>
<dbReference type="EMBL" id="BTSY01000002">
    <property type="protein sequence ID" value="GMT13917.1"/>
    <property type="molecule type" value="Genomic_DNA"/>
</dbReference>
<dbReference type="Proteomes" id="UP001432322">
    <property type="component" value="Unassembled WGS sequence"/>
</dbReference>
<evidence type="ECO:0000313" key="1">
    <source>
        <dbReference type="EMBL" id="GMT13917.1"/>
    </source>
</evidence>
<reference evidence="1" key="1">
    <citation type="submission" date="2023-10" db="EMBL/GenBank/DDBJ databases">
        <title>Genome assembly of Pristionchus species.</title>
        <authorList>
            <person name="Yoshida K."/>
            <person name="Sommer R.J."/>
        </authorList>
    </citation>
    <scope>NUCLEOTIDE SEQUENCE</scope>
    <source>
        <strain evidence="1">RS5133</strain>
    </source>
</reference>
<proteinExistence type="predicted"/>
<organism evidence="1 2">
    <name type="scientific">Pristionchus fissidentatus</name>
    <dbReference type="NCBI Taxonomy" id="1538716"/>
    <lineage>
        <taxon>Eukaryota</taxon>
        <taxon>Metazoa</taxon>
        <taxon>Ecdysozoa</taxon>
        <taxon>Nematoda</taxon>
        <taxon>Chromadorea</taxon>
        <taxon>Rhabditida</taxon>
        <taxon>Rhabditina</taxon>
        <taxon>Diplogasteromorpha</taxon>
        <taxon>Diplogasteroidea</taxon>
        <taxon>Neodiplogasteridae</taxon>
        <taxon>Pristionchus</taxon>
    </lineage>
</organism>
<sequence length="83" mass="9105">LLLETGVGGELERRHLVDVLHHALQFRLDLPLVLLELCARSALALNSLLDLVERLLQLLLLTVVAGDLALGCLKILHQLAVNL</sequence>
<comment type="caution">
    <text evidence="1">The sequence shown here is derived from an EMBL/GenBank/DDBJ whole genome shotgun (WGS) entry which is preliminary data.</text>
</comment>
<feature type="non-terminal residue" evidence="1">
    <location>
        <position position="83"/>
    </location>
</feature>
<dbReference type="AlphaFoldDB" id="A0AAV5V6K5"/>
<feature type="non-terminal residue" evidence="1">
    <location>
        <position position="1"/>
    </location>
</feature>
<gene>
    <name evidence="1" type="ORF">PFISCL1PPCAC_5214</name>
</gene>